<dbReference type="InterPro" id="IPR029058">
    <property type="entry name" value="AB_hydrolase_fold"/>
</dbReference>
<dbReference type="AlphaFoldDB" id="A0A016S0X1"/>
<dbReference type="EMBL" id="JARK01001656">
    <property type="protein sequence ID" value="EYB84300.1"/>
    <property type="molecule type" value="Genomic_DNA"/>
</dbReference>
<evidence type="ECO:0000313" key="2">
    <source>
        <dbReference type="EMBL" id="EYB84300.1"/>
    </source>
</evidence>
<dbReference type="OrthoDB" id="5866690at2759"/>
<dbReference type="GO" id="GO:0006629">
    <property type="term" value="P:lipid metabolic process"/>
    <property type="evidence" value="ECO:0007669"/>
    <property type="project" value="InterPro"/>
</dbReference>
<sequence>MKFRVSFTNTPLNCKGRNNQWTSSLRRFFDRLKRCVFMAINDHIHLRCAMLHNLEMTSLITSLLFASTLADSSEDRKEFNFTSYDENFAKRIMLPVSAAAYAKDAHAIETCLKNAIGNVTDVYQYSYPCQNGQCSGYVAKLPEYGAIIIGFRGTQTVNQLLQQGIDGIFKSWSRWDYGGNVLFYFHDVFHTLWGKIENHFYNYVHQQPGWDVWISGHSLGGALATLATSYLVEEYKLEPEKVKLVTFGQPRVGNRVFAERFDARNLYAYRLVHARDLVPGILKTGYWHQGGEVIDSSLSCFQL</sequence>
<comment type="caution">
    <text evidence="2">The sequence shown here is derived from an EMBL/GenBank/DDBJ whole genome shotgun (WGS) entry which is preliminary data.</text>
</comment>
<proteinExistence type="predicted"/>
<dbReference type="InterPro" id="IPR002921">
    <property type="entry name" value="Fungal_lipase-type"/>
</dbReference>
<dbReference type="Proteomes" id="UP000024635">
    <property type="component" value="Unassembled WGS sequence"/>
</dbReference>
<accession>A0A016S0X1</accession>
<reference evidence="3" key="1">
    <citation type="journal article" date="2015" name="Nat. Genet.">
        <title>The genome and transcriptome of the zoonotic hookworm Ancylostoma ceylanicum identify infection-specific gene families.</title>
        <authorList>
            <person name="Schwarz E.M."/>
            <person name="Hu Y."/>
            <person name="Antoshechkin I."/>
            <person name="Miller M.M."/>
            <person name="Sternberg P.W."/>
            <person name="Aroian R.V."/>
        </authorList>
    </citation>
    <scope>NUCLEOTIDE SEQUENCE</scope>
    <source>
        <strain evidence="3">HY135</strain>
    </source>
</reference>
<dbReference type="SUPFAM" id="SSF53474">
    <property type="entry name" value="alpha/beta-Hydrolases"/>
    <property type="match status" value="1"/>
</dbReference>
<organism evidence="2 3">
    <name type="scientific">Ancylostoma ceylanicum</name>
    <dbReference type="NCBI Taxonomy" id="53326"/>
    <lineage>
        <taxon>Eukaryota</taxon>
        <taxon>Metazoa</taxon>
        <taxon>Ecdysozoa</taxon>
        <taxon>Nematoda</taxon>
        <taxon>Chromadorea</taxon>
        <taxon>Rhabditida</taxon>
        <taxon>Rhabditina</taxon>
        <taxon>Rhabditomorpha</taxon>
        <taxon>Strongyloidea</taxon>
        <taxon>Ancylostomatidae</taxon>
        <taxon>Ancylostomatinae</taxon>
        <taxon>Ancylostoma</taxon>
    </lineage>
</organism>
<keyword evidence="3" id="KW-1185">Reference proteome</keyword>
<protein>
    <recommendedName>
        <fullName evidence="1">Fungal lipase-type domain-containing protein</fullName>
    </recommendedName>
</protein>
<dbReference type="CDD" id="cd00519">
    <property type="entry name" value="Lipase_3"/>
    <property type="match status" value="1"/>
</dbReference>
<dbReference type="PANTHER" id="PTHR45908">
    <property type="entry name" value="PROTEIN CBG11750-RELATED"/>
    <property type="match status" value="1"/>
</dbReference>
<gene>
    <name evidence="2" type="primary">Acey_s0320.g2412</name>
    <name evidence="2" type="ORF">Y032_0320g2412</name>
</gene>
<dbReference type="Gene3D" id="3.40.50.1820">
    <property type="entry name" value="alpha/beta hydrolase"/>
    <property type="match status" value="1"/>
</dbReference>
<name>A0A016S0X1_9BILA</name>
<evidence type="ECO:0000259" key="1">
    <source>
        <dbReference type="Pfam" id="PF01764"/>
    </source>
</evidence>
<dbReference type="Pfam" id="PF01764">
    <property type="entry name" value="Lipase_3"/>
    <property type="match status" value="1"/>
</dbReference>
<evidence type="ECO:0000313" key="3">
    <source>
        <dbReference type="Proteomes" id="UP000024635"/>
    </source>
</evidence>
<feature type="domain" description="Fungal lipase-type" evidence="1">
    <location>
        <begin position="149"/>
        <end position="281"/>
    </location>
</feature>